<dbReference type="Pfam" id="PF13673">
    <property type="entry name" value="Acetyltransf_10"/>
    <property type="match status" value="1"/>
</dbReference>
<reference evidence="2 3" key="1">
    <citation type="submission" date="2018-10" db="EMBL/GenBank/DDBJ databases">
        <title>Paraburkholderia sp. 7MK8-2, isolated from soil.</title>
        <authorList>
            <person name="Gao Z.-H."/>
            <person name="Qiu L.-H."/>
        </authorList>
    </citation>
    <scope>NUCLEOTIDE SEQUENCE [LARGE SCALE GENOMIC DNA]</scope>
    <source>
        <strain evidence="2 3">7MK8-2</strain>
    </source>
</reference>
<dbReference type="InterPro" id="IPR000182">
    <property type="entry name" value="GNAT_dom"/>
</dbReference>
<dbReference type="PROSITE" id="PS51186">
    <property type="entry name" value="GNAT"/>
    <property type="match status" value="1"/>
</dbReference>
<dbReference type="EMBL" id="RBZV01000001">
    <property type="protein sequence ID" value="RKP52852.1"/>
    <property type="molecule type" value="Genomic_DNA"/>
</dbReference>
<evidence type="ECO:0000259" key="1">
    <source>
        <dbReference type="PROSITE" id="PS51186"/>
    </source>
</evidence>
<dbReference type="GO" id="GO:0016747">
    <property type="term" value="F:acyltransferase activity, transferring groups other than amino-acyl groups"/>
    <property type="evidence" value="ECO:0007669"/>
    <property type="project" value="InterPro"/>
</dbReference>
<feature type="domain" description="N-acetyltransferase" evidence="1">
    <location>
        <begin position="4"/>
        <end position="145"/>
    </location>
</feature>
<gene>
    <name evidence="2" type="ORF">D7S89_03530</name>
</gene>
<dbReference type="SUPFAM" id="SSF55729">
    <property type="entry name" value="Acyl-CoA N-acyltransferases (Nat)"/>
    <property type="match status" value="1"/>
</dbReference>
<keyword evidence="3" id="KW-1185">Reference proteome</keyword>
<dbReference type="Proteomes" id="UP000280434">
    <property type="component" value="Unassembled WGS sequence"/>
</dbReference>
<protein>
    <submittedName>
        <fullName evidence="2">GNAT family N-acetyltransferase</fullName>
    </submittedName>
</protein>
<name>A0A494XSR2_9BURK</name>
<dbReference type="RefSeq" id="WP_121276064.1">
    <property type="nucleotide sequence ID" value="NZ_RBZV01000001.1"/>
</dbReference>
<organism evidence="2 3">
    <name type="scientific">Trinickia fusca</name>
    <dbReference type="NCBI Taxonomy" id="2419777"/>
    <lineage>
        <taxon>Bacteria</taxon>
        <taxon>Pseudomonadati</taxon>
        <taxon>Pseudomonadota</taxon>
        <taxon>Betaproteobacteria</taxon>
        <taxon>Burkholderiales</taxon>
        <taxon>Burkholderiaceae</taxon>
        <taxon>Trinickia</taxon>
    </lineage>
</organism>
<dbReference type="CDD" id="cd04301">
    <property type="entry name" value="NAT_SF"/>
    <property type="match status" value="1"/>
</dbReference>
<dbReference type="InterPro" id="IPR016181">
    <property type="entry name" value="Acyl_CoA_acyltransferase"/>
</dbReference>
<dbReference type="OrthoDB" id="9796171at2"/>
<comment type="caution">
    <text evidence="2">The sequence shown here is derived from an EMBL/GenBank/DDBJ whole genome shotgun (WGS) entry which is preliminary data.</text>
</comment>
<dbReference type="Gene3D" id="3.40.630.30">
    <property type="match status" value="1"/>
</dbReference>
<dbReference type="AlphaFoldDB" id="A0A494XSR2"/>
<keyword evidence="2" id="KW-0808">Transferase</keyword>
<accession>A0A494XSR2</accession>
<evidence type="ECO:0000313" key="3">
    <source>
        <dbReference type="Proteomes" id="UP000280434"/>
    </source>
</evidence>
<proteinExistence type="predicted"/>
<sequence>MSDVIVQAGDWATLGADAASVRHAVFVREQHVTALLEWDDADLDALHVVAYRQEGAQRRAVASARLLPGGTIGRLAVLTDSRRGGVGSRMLQTLLTYAQQRGERSVRLYARCDVVPFYLRHGFTTVGEIFVEAGIEHIEMRRVLVNTP</sequence>
<evidence type="ECO:0000313" key="2">
    <source>
        <dbReference type="EMBL" id="RKP52852.1"/>
    </source>
</evidence>